<dbReference type="PANTHER" id="PTHR38037:SF2">
    <property type="entry name" value="ATP-DEPENDENT ZINC PROTEASE DOMAIN-CONTAINING PROTEIN-RELATED"/>
    <property type="match status" value="1"/>
</dbReference>
<dbReference type="InterPro" id="IPR021109">
    <property type="entry name" value="Peptidase_aspartic_dom_sf"/>
</dbReference>
<reference evidence="2 3" key="1">
    <citation type="journal article" date="2015" name="Stand. Genomic Sci.">
        <title>Genomic Encyclopedia of Bacterial and Archaeal Type Strains, Phase III: the genomes of soil and plant-associated and newly described type strains.</title>
        <authorList>
            <person name="Whitman W.B."/>
            <person name="Woyke T."/>
            <person name="Klenk H.P."/>
            <person name="Zhou Y."/>
            <person name="Lilburn T.G."/>
            <person name="Beck B.J."/>
            <person name="De Vos P."/>
            <person name="Vandamme P."/>
            <person name="Eisen J.A."/>
            <person name="Garrity G."/>
            <person name="Hugenholtz P."/>
            <person name="Kyrpides N.C."/>
        </authorList>
    </citation>
    <scope>NUCLEOTIDE SEQUENCE [LARGE SCALE GENOMIC DNA]</scope>
    <source>
        <strain evidence="2 3">A3</strain>
    </source>
</reference>
<protein>
    <recommendedName>
        <fullName evidence="1">Retropepsin-like aspartic endopeptidase domain-containing protein</fullName>
    </recommendedName>
</protein>
<keyword evidence="3" id="KW-1185">Reference proteome</keyword>
<evidence type="ECO:0000313" key="2">
    <source>
        <dbReference type="EMBL" id="TCO42820.1"/>
    </source>
</evidence>
<feature type="domain" description="Retropepsin-like aspartic endopeptidase" evidence="1">
    <location>
        <begin position="20"/>
        <end position="154"/>
    </location>
</feature>
<comment type="caution">
    <text evidence="2">The sequence shown here is derived from an EMBL/GenBank/DDBJ whole genome shotgun (WGS) entry which is preliminary data.</text>
</comment>
<accession>A0A4V6NNG3</accession>
<sequence length="167" mass="18244">MSPQDAPTTAASPVAVRTSLGWRERVSLPGLGIGSIKAKLDSGARSSSLHVEAIETFHAGGVLQVRFVVRLRRKLERYASCAAPVLDRRHVTDSGGHRSERWFIATEVEIAGQRFATEMNLSDRGAMMFPLLLGRSAIAGRFRIDPDLSYTCPRPPRVPTGHSPLRA</sequence>
<name>A0A4V6NNG3_9GAMM</name>
<dbReference type="Pfam" id="PF05618">
    <property type="entry name" value="Zn_protease"/>
    <property type="match status" value="1"/>
</dbReference>
<proteinExistence type="predicted"/>
<dbReference type="PANTHER" id="PTHR38037">
    <property type="entry name" value="ZN_PROTEASE DOMAIN-CONTAINING PROTEIN"/>
    <property type="match status" value="1"/>
</dbReference>
<dbReference type="Proteomes" id="UP000294862">
    <property type="component" value="Unassembled WGS sequence"/>
</dbReference>
<dbReference type="OrthoDB" id="9782977at2"/>
<organism evidence="2 3">
    <name type="scientific">Dokdonella fugitiva</name>
    <dbReference type="NCBI Taxonomy" id="328517"/>
    <lineage>
        <taxon>Bacteria</taxon>
        <taxon>Pseudomonadati</taxon>
        <taxon>Pseudomonadota</taxon>
        <taxon>Gammaproteobacteria</taxon>
        <taxon>Lysobacterales</taxon>
        <taxon>Rhodanobacteraceae</taxon>
        <taxon>Dokdonella</taxon>
    </lineage>
</organism>
<dbReference type="EMBL" id="SLWQ01000001">
    <property type="protein sequence ID" value="TCO42820.1"/>
    <property type="molecule type" value="Genomic_DNA"/>
</dbReference>
<dbReference type="AlphaFoldDB" id="A0A4V6NNG3"/>
<evidence type="ECO:0000259" key="1">
    <source>
        <dbReference type="Pfam" id="PF05618"/>
    </source>
</evidence>
<dbReference type="Gene3D" id="2.40.70.10">
    <property type="entry name" value="Acid Proteases"/>
    <property type="match status" value="1"/>
</dbReference>
<evidence type="ECO:0000313" key="3">
    <source>
        <dbReference type="Proteomes" id="UP000294862"/>
    </source>
</evidence>
<dbReference type="RefSeq" id="WP_131992222.1">
    <property type="nucleotide sequence ID" value="NZ_JACGXM010000001.1"/>
</dbReference>
<dbReference type="SUPFAM" id="SSF50630">
    <property type="entry name" value="Acid proteases"/>
    <property type="match status" value="1"/>
</dbReference>
<gene>
    <name evidence="2" type="ORF">EV148_101226</name>
</gene>
<dbReference type="InterPro" id="IPR008503">
    <property type="entry name" value="Asp_endopeptidase"/>
</dbReference>